<dbReference type="Proteomes" id="UP000031521">
    <property type="component" value="Chromosome"/>
</dbReference>
<keyword evidence="4" id="KW-0547">Nucleotide-binding</keyword>
<dbReference type="HOGENOM" id="CLU_000604_1_23_5"/>
<dbReference type="PROSITE" id="PS00211">
    <property type="entry name" value="ABC_TRANSPORTER_1"/>
    <property type="match status" value="1"/>
</dbReference>
<dbReference type="Pfam" id="PF08352">
    <property type="entry name" value="oligo_HPY"/>
    <property type="match status" value="1"/>
</dbReference>
<dbReference type="GO" id="GO:0005524">
    <property type="term" value="F:ATP binding"/>
    <property type="evidence" value="ECO:0007669"/>
    <property type="project" value="UniProtKB-KW"/>
</dbReference>
<evidence type="ECO:0000256" key="3">
    <source>
        <dbReference type="ARBA" id="ARBA00022448"/>
    </source>
</evidence>
<proteinExistence type="inferred from homology"/>
<dbReference type="GO" id="GO:0005886">
    <property type="term" value="C:plasma membrane"/>
    <property type="evidence" value="ECO:0007669"/>
    <property type="project" value="UniProtKB-SubCell"/>
</dbReference>
<dbReference type="NCBIfam" id="TIGR01727">
    <property type="entry name" value="oligo_HPY"/>
    <property type="match status" value="1"/>
</dbReference>
<evidence type="ECO:0000313" key="7">
    <source>
        <dbReference type="EMBL" id="AJE46879.1"/>
    </source>
</evidence>
<feature type="domain" description="ABC transporter" evidence="6">
    <location>
        <begin position="34"/>
        <end position="283"/>
    </location>
</feature>
<protein>
    <submittedName>
        <fullName evidence="7">Oligopeptide/dipeptide ABC transporter, ATPase subunit</fullName>
    </submittedName>
</protein>
<evidence type="ECO:0000256" key="2">
    <source>
        <dbReference type="ARBA" id="ARBA00005417"/>
    </source>
</evidence>
<dbReference type="InterPro" id="IPR003439">
    <property type="entry name" value="ABC_transporter-like_ATP-bd"/>
</dbReference>
<evidence type="ECO:0000313" key="8">
    <source>
        <dbReference type="Proteomes" id="UP000031521"/>
    </source>
</evidence>
<dbReference type="EMBL" id="CP004393">
    <property type="protein sequence ID" value="AJE46879.1"/>
    <property type="molecule type" value="Genomic_DNA"/>
</dbReference>
<organism evidence="7 8">
    <name type="scientific">Celeribacter indicus</name>
    <dbReference type="NCBI Taxonomy" id="1208324"/>
    <lineage>
        <taxon>Bacteria</taxon>
        <taxon>Pseudomonadati</taxon>
        <taxon>Pseudomonadota</taxon>
        <taxon>Alphaproteobacteria</taxon>
        <taxon>Rhodobacterales</taxon>
        <taxon>Roseobacteraceae</taxon>
        <taxon>Celeribacter</taxon>
    </lineage>
</organism>
<dbReference type="KEGG" id="cid:P73_2164"/>
<keyword evidence="3" id="KW-0813">Transport</keyword>
<reference evidence="7 8" key="1">
    <citation type="journal article" date="2014" name="Int. J. Syst. Evol. Microbiol.">
        <title>Celeribacter indicus sp. nov., a polycyclic aromatic hydrocarbon-degrading bacterium from deep-sea sediment and reclassification of Huaishuia halophila as Celeribacter halophilus comb. nov.</title>
        <authorList>
            <person name="Lai Q."/>
            <person name="Cao J."/>
            <person name="Yuan J."/>
            <person name="Li F."/>
            <person name="Shao Z."/>
        </authorList>
    </citation>
    <scope>NUCLEOTIDE SEQUENCE [LARGE SCALE GENOMIC DNA]</scope>
    <source>
        <strain evidence="7">P73</strain>
    </source>
</reference>
<dbReference type="InterPro" id="IPR013563">
    <property type="entry name" value="Oligopep_ABC_C"/>
</dbReference>
<dbReference type="GO" id="GO:0015833">
    <property type="term" value="P:peptide transport"/>
    <property type="evidence" value="ECO:0007669"/>
    <property type="project" value="InterPro"/>
</dbReference>
<dbReference type="SMART" id="SM00382">
    <property type="entry name" value="AAA"/>
    <property type="match status" value="1"/>
</dbReference>
<accession>A0A0B5DV28</accession>
<evidence type="ECO:0000256" key="4">
    <source>
        <dbReference type="ARBA" id="ARBA00022741"/>
    </source>
</evidence>
<dbReference type="FunFam" id="3.40.50.300:FF:000016">
    <property type="entry name" value="Oligopeptide ABC transporter ATP-binding component"/>
    <property type="match status" value="1"/>
</dbReference>
<dbReference type="InterPro" id="IPR017871">
    <property type="entry name" value="ABC_transporter-like_CS"/>
</dbReference>
<dbReference type="PANTHER" id="PTHR43776">
    <property type="entry name" value="TRANSPORT ATP-BINDING PROTEIN"/>
    <property type="match status" value="1"/>
</dbReference>
<sequence>MVGTGTGGAGAMTDLSNRFATARAVAPQQPLLSVRGLGVTFEGGREGLWGPPHKVPALENITFDLDRGRTLGLVGESGSGKSTLGRAILRRLPLSEGRVIFDGKDISHVKGEALRRLTRDIQLIFQDPYTSLNPRMKVLELVAEPLLVHGLVSSLEEARDQVGELLRLVNLPPEALDRFPHGFSGGQRQRIGIARALALRPRLIIADEPVSALDVSVRAQVVNLMQDLQQELGLTYVFIAHDLSVVRHISHEIAILHRGRMVEMAGRDAIYDAPEHPYTRILLSAVPEPDPALRRNGGNAPQAHRPPVLNEEGPGCRYRDCCEKAGGHCQREAPPFARHGGGRWASCWHVSTD</sequence>
<gene>
    <name evidence="7" type="ORF">P73_2164</name>
</gene>
<name>A0A0B5DV28_9RHOB</name>
<dbReference type="Pfam" id="PF00005">
    <property type="entry name" value="ABC_tran"/>
    <property type="match status" value="1"/>
</dbReference>
<dbReference type="STRING" id="1208324.P73_2164"/>
<dbReference type="CDD" id="cd03257">
    <property type="entry name" value="ABC_NikE_OppD_transporters"/>
    <property type="match status" value="1"/>
</dbReference>
<dbReference type="AlphaFoldDB" id="A0A0B5DV28"/>
<evidence type="ECO:0000256" key="5">
    <source>
        <dbReference type="ARBA" id="ARBA00022840"/>
    </source>
</evidence>
<dbReference type="PANTHER" id="PTHR43776:SF7">
    <property type="entry name" value="D,D-DIPEPTIDE TRANSPORT ATP-BINDING PROTEIN DDPF-RELATED"/>
    <property type="match status" value="1"/>
</dbReference>
<comment type="similarity">
    <text evidence="2">Belongs to the ABC transporter superfamily.</text>
</comment>
<keyword evidence="8" id="KW-1185">Reference proteome</keyword>
<evidence type="ECO:0000256" key="1">
    <source>
        <dbReference type="ARBA" id="ARBA00004417"/>
    </source>
</evidence>
<dbReference type="SUPFAM" id="SSF52540">
    <property type="entry name" value="P-loop containing nucleoside triphosphate hydrolases"/>
    <property type="match status" value="1"/>
</dbReference>
<dbReference type="InterPro" id="IPR027417">
    <property type="entry name" value="P-loop_NTPase"/>
</dbReference>
<comment type="subcellular location">
    <subcellularLocation>
        <location evidence="1">Cell inner membrane</location>
        <topology evidence="1">Peripheral membrane protein</topology>
    </subcellularLocation>
</comment>
<dbReference type="InterPro" id="IPR003593">
    <property type="entry name" value="AAA+_ATPase"/>
</dbReference>
<dbReference type="GO" id="GO:0055085">
    <property type="term" value="P:transmembrane transport"/>
    <property type="evidence" value="ECO:0007669"/>
    <property type="project" value="UniProtKB-ARBA"/>
</dbReference>
<dbReference type="InterPro" id="IPR050319">
    <property type="entry name" value="ABC_transp_ATP-bind"/>
</dbReference>
<evidence type="ECO:0000259" key="6">
    <source>
        <dbReference type="PROSITE" id="PS50893"/>
    </source>
</evidence>
<dbReference type="PROSITE" id="PS50893">
    <property type="entry name" value="ABC_TRANSPORTER_2"/>
    <property type="match status" value="1"/>
</dbReference>
<dbReference type="Gene3D" id="3.40.50.300">
    <property type="entry name" value="P-loop containing nucleotide triphosphate hydrolases"/>
    <property type="match status" value="1"/>
</dbReference>
<dbReference type="GO" id="GO:0016887">
    <property type="term" value="F:ATP hydrolysis activity"/>
    <property type="evidence" value="ECO:0007669"/>
    <property type="project" value="InterPro"/>
</dbReference>
<keyword evidence="5" id="KW-0067">ATP-binding</keyword>